<dbReference type="Gene3D" id="3.90.1150.10">
    <property type="entry name" value="Aspartate Aminotransferase, domain 1"/>
    <property type="match status" value="1"/>
</dbReference>
<protein>
    <submittedName>
        <fullName evidence="10">2-aminoethylphosphonate--pyruvate transaminase</fullName>
    </submittedName>
</protein>
<evidence type="ECO:0000256" key="6">
    <source>
        <dbReference type="ARBA" id="ARBA00049460"/>
    </source>
</evidence>
<dbReference type="HAMAP" id="MF_01376">
    <property type="entry name" value="PhnW_aminotrans_5"/>
    <property type="match status" value="1"/>
</dbReference>
<dbReference type="EMBL" id="LSRX01001201">
    <property type="protein sequence ID" value="OLP82352.1"/>
    <property type="molecule type" value="Genomic_DNA"/>
</dbReference>
<dbReference type="PANTHER" id="PTHR42778:SF1">
    <property type="entry name" value="2-AMINOETHYLPHOSPHONATE--PYRUVATE TRANSAMINASE"/>
    <property type="match status" value="1"/>
</dbReference>
<keyword evidence="2" id="KW-0032">Aminotransferase</keyword>
<dbReference type="NCBIfam" id="TIGR03301">
    <property type="entry name" value="PhnW-AepZ"/>
    <property type="match status" value="1"/>
</dbReference>
<dbReference type="OMA" id="MLVPTNG"/>
<dbReference type="InterPro" id="IPR015422">
    <property type="entry name" value="PyrdxlP-dep_Trfase_small"/>
</dbReference>
<dbReference type="Pfam" id="PF00266">
    <property type="entry name" value="Aminotran_5"/>
    <property type="match status" value="1"/>
</dbReference>
<keyword evidence="5 10" id="KW-0670">Pyruvate</keyword>
<dbReference type="NCBIfam" id="NF010006">
    <property type="entry name" value="PRK13479.1"/>
    <property type="match status" value="1"/>
</dbReference>
<keyword evidence="11" id="KW-1185">Reference proteome</keyword>
<evidence type="ECO:0000313" key="11">
    <source>
        <dbReference type="Proteomes" id="UP000186817"/>
    </source>
</evidence>
<dbReference type="InterPro" id="IPR015421">
    <property type="entry name" value="PyrdxlP-dep_Trfase_major"/>
</dbReference>
<evidence type="ECO:0000256" key="2">
    <source>
        <dbReference type="ARBA" id="ARBA00022576"/>
    </source>
</evidence>
<comment type="cofactor">
    <cofactor evidence="1 8">
        <name>pyridoxal 5'-phosphate</name>
        <dbReference type="ChEBI" id="CHEBI:597326"/>
    </cofactor>
</comment>
<evidence type="ECO:0000256" key="4">
    <source>
        <dbReference type="ARBA" id="ARBA00022898"/>
    </source>
</evidence>
<dbReference type="InterPro" id="IPR012703">
    <property type="entry name" value="NH2EtPonate_pyrv_transaminase"/>
</dbReference>
<dbReference type="OrthoDB" id="7403325at2759"/>
<name>A0A1Q9CHD8_SYMMI</name>
<dbReference type="GO" id="GO:0047304">
    <property type="term" value="F:2-aminoethylphosphonate-pyruvate transaminase activity"/>
    <property type="evidence" value="ECO:0007669"/>
    <property type="project" value="UniProtKB-EC"/>
</dbReference>
<dbReference type="SUPFAM" id="SSF53383">
    <property type="entry name" value="PLP-dependent transferases"/>
    <property type="match status" value="1"/>
</dbReference>
<sequence>MFSDCGTRAQKEQGLAAFGTVPGREPLLFTPGPLTVSGPVKQAMLVDYGSRDKLFLDAVEEVRHQLLSIAGVSQADGYECVIVQGSGTTAVEAMLGAAVPRKDGKVLIVTNGAYGHRQKAMCQYLGIDHETLDFEDHDAICVKRVLAALREDEDFTDVSFVHHETTAGVLNPIYELVKNIKAEFPKMRVLVDSMSGFGAYPLDMSWGIDFAVSSANKCIEGVPGFGYVLCSREALQQTKGNARSLSLDIYEQWAFMESTKQFRYTPPTHAILAFQQALREFLQEGAREQRAARYQANYEVMERGMEEMGFEFYVPKAHRSYCICTFKTPSHPNFDFQTFYNLLAEQGFVIYPGKLSKGNSFRIGIIGRLFPKDCEQLVLAVRRSCDMMSVPLPLK</sequence>
<dbReference type="PANTHER" id="PTHR42778">
    <property type="entry name" value="2-AMINOETHYLPHOSPHONATE--PYRUVATE TRANSAMINASE"/>
    <property type="match status" value="1"/>
</dbReference>
<organism evidence="10 11">
    <name type="scientific">Symbiodinium microadriaticum</name>
    <name type="common">Dinoflagellate</name>
    <name type="synonym">Zooxanthella microadriatica</name>
    <dbReference type="NCBI Taxonomy" id="2951"/>
    <lineage>
        <taxon>Eukaryota</taxon>
        <taxon>Sar</taxon>
        <taxon>Alveolata</taxon>
        <taxon>Dinophyceae</taxon>
        <taxon>Suessiales</taxon>
        <taxon>Symbiodiniaceae</taxon>
        <taxon>Symbiodinium</taxon>
    </lineage>
</organism>
<dbReference type="Gene3D" id="3.40.640.10">
    <property type="entry name" value="Type I PLP-dependent aspartate aminotransferase-like (Major domain)"/>
    <property type="match status" value="1"/>
</dbReference>
<evidence type="ECO:0000256" key="5">
    <source>
        <dbReference type="ARBA" id="ARBA00023317"/>
    </source>
</evidence>
<keyword evidence="4 8" id="KW-0663">Pyridoxal phosphate</keyword>
<feature type="modified residue" description="N6-(pyridoxal phosphate)lysine" evidence="8">
    <location>
        <position position="217"/>
    </location>
</feature>
<dbReference type="PIRSF" id="PIRSF000524">
    <property type="entry name" value="SPT"/>
    <property type="match status" value="1"/>
</dbReference>
<comment type="caution">
    <text evidence="10">The sequence shown here is derived from an EMBL/GenBank/DDBJ whole genome shotgun (WGS) entry which is preliminary data.</text>
</comment>
<evidence type="ECO:0000256" key="8">
    <source>
        <dbReference type="PIRSR" id="PIRSR000524-50"/>
    </source>
</evidence>
<dbReference type="NCBIfam" id="TIGR02326">
    <property type="entry name" value="transamin_PhnW"/>
    <property type="match status" value="1"/>
</dbReference>
<feature type="domain" description="Aminotransferase class V" evidence="9">
    <location>
        <begin position="53"/>
        <end position="351"/>
    </location>
</feature>
<proteinExistence type="inferred from homology"/>
<evidence type="ECO:0000256" key="3">
    <source>
        <dbReference type="ARBA" id="ARBA00022679"/>
    </source>
</evidence>
<dbReference type="InterPro" id="IPR015424">
    <property type="entry name" value="PyrdxlP-dep_Trfase"/>
</dbReference>
<evidence type="ECO:0000256" key="7">
    <source>
        <dbReference type="PIRSR" id="PIRSR000524-1"/>
    </source>
</evidence>
<accession>A0A1Q9CHD8</accession>
<dbReference type="Proteomes" id="UP000186817">
    <property type="component" value="Unassembled WGS sequence"/>
</dbReference>
<dbReference type="AlphaFoldDB" id="A0A1Q9CHD8"/>
<evidence type="ECO:0000259" key="9">
    <source>
        <dbReference type="Pfam" id="PF00266"/>
    </source>
</evidence>
<dbReference type="GO" id="GO:0019700">
    <property type="term" value="P:organic phosphonate catabolic process"/>
    <property type="evidence" value="ECO:0007669"/>
    <property type="project" value="InterPro"/>
</dbReference>
<dbReference type="InterPro" id="IPR024169">
    <property type="entry name" value="SP_NH2Trfase/AEP_transaminase"/>
</dbReference>
<keyword evidence="3" id="KW-0808">Transferase</keyword>
<feature type="binding site" evidence="7">
    <location>
        <position position="362"/>
    </location>
    <ligand>
        <name>substrate</name>
    </ligand>
</feature>
<dbReference type="InterPro" id="IPR000192">
    <property type="entry name" value="Aminotrans_V_dom"/>
</dbReference>
<evidence type="ECO:0000313" key="10">
    <source>
        <dbReference type="EMBL" id="OLP82352.1"/>
    </source>
</evidence>
<reference evidence="10 11" key="1">
    <citation type="submission" date="2016-02" db="EMBL/GenBank/DDBJ databases">
        <title>Genome analysis of coral dinoflagellate symbionts highlights evolutionary adaptations to a symbiotic lifestyle.</title>
        <authorList>
            <person name="Aranda M."/>
            <person name="Li Y."/>
            <person name="Liew Y.J."/>
            <person name="Baumgarten S."/>
            <person name="Simakov O."/>
            <person name="Wilson M."/>
            <person name="Piel J."/>
            <person name="Ashoor H."/>
            <person name="Bougouffa S."/>
            <person name="Bajic V.B."/>
            <person name="Ryu T."/>
            <person name="Ravasi T."/>
            <person name="Bayer T."/>
            <person name="Micklem G."/>
            <person name="Kim H."/>
            <person name="Bhak J."/>
            <person name="Lajeunesse T.C."/>
            <person name="Voolstra C.R."/>
        </authorList>
    </citation>
    <scope>NUCLEOTIDE SEQUENCE [LARGE SCALE GENOMIC DNA]</scope>
    <source>
        <strain evidence="10 11">CCMP2467</strain>
    </source>
</reference>
<evidence type="ECO:0000256" key="1">
    <source>
        <dbReference type="ARBA" id="ARBA00001933"/>
    </source>
</evidence>
<comment type="catalytic activity">
    <reaction evidence="6">
        <text>(2-aminoethyl)phosphonate + pyruvate = phosphonoacetaldehyde + L-alanine</text>
        <dbReference type="Rhea" id="RHEA:17021"/>
        <dbReference type="ChEBI" id="CHEBI:15361"/>
        <dbReference type="ChEBI" id="CHEBI:57418"/>
        <dbReference type="ChEBI" id="CHEBI:57972"/>
        <dbReference type="ChEBI" id="CHEBI:58383"/>
        <dbReference type="EC" id="2.6.1.37"/>
    </reaction>
</comment>
<gene>
    <name evidence="10" type="primary">phnW</name>
    <name evidence="10" type="ORF">AK812_SmicGene36993</name>
</gene>